<keyword evidence="3 8" id="KW-0863">Zinc-finger</keyword>
<dbReference type="InterPro" id="IPR039355">
    <property type="entry name" value="Transcription_factor_GATA"/>
</dbReference>
<evidence type="ECO:0000259" key="11">
    <source>
        <dbReference type="PROSITE" id="PS50114"/>
    </source>
</evidence>
<dbReference type="SUPFAM" id="SSF57716">
    <property type="entry name" value="Glucocorticoid receptor-like (DNA-binding domain)"/>
    <property type="match status" value="1"/>
</dbReference>
<dbReference type="PRINTS" id="PR00619">
    <property type="entry name" value="GATAZNFINGER"/>
</dbReference>
<evidence type="ECO:0000256" key="7">
    <source>
        <dbReference type="ARBA" id="ARBA00023242"/>
    </source>
</evidence>
<dbReference type="CDD" id="cd00202">
    <property type="entry name" value="ZnF_GATA"/>
    <property type="match status" value="1"/>
</dbReference>
<reference evidence="12" key="1">
    <citation type="journal article" date="2020" name="Microb. Genom.">
        <title>Genetic diversity of clinical and environmental Mucorales isolates obtained from an investigation of mucormycosis cases among solid organ transplant recipients.</title>
        <authorList>
            <person name="Nguyen M.H."/>
            <person name="Kaul D."/>
            <person name="Muto C."/>
            <person name="Cheng S.J."/>
            <person name="Richter R.A."/>
            <person name="Bruno V.M."/>
            <person name="Liu G."/>
            <person name="Beyhan S."/>
            <person name="Sundermann A.J."/>
            <person name="Mounaud S."/>
            <person name="Pasculle A.W."/>
            <person name="Nierman W.C."/>
            <person name="Driscoll E."/>
            <person name="Cumbie R."/>
            <person name="Clancy C.J."/>
            <person name="Dupont C.L."/>
        </authorList>
    </citation>
    <scope>NUCLEOTIDE SEQUENCE</scope>
    <source>
        <strain evidence="12">GL16</strain>
    </source>
</reference>
<evidence type="ECO:0000256" key="9">
    <source>
        <dbReference type="SAM" id="Coils"/>
    </source>
</evidence>
<dbReference type="PANTHER" id="PTHR10071">
    <property type="entry name" value="TRANSCRIPTION FACTOR GATA FAMILY MEMBER"/>
    <property type="match status" value="1"/>
</dbReference>
<keyword evidence="5" id="KW-0805">Transcription regulation</keyword>
<keyword evidence="2" id="KW-0479">Metal-binding</keyword>
<feature type="region of interest" description="Disordered" evidence="10">
    <location>
        <begin position="170"/>
        <end position="226"/>
    </location>
</feature>
<evidence type="ECO:0000256" key="3">
    <source>
        <dbReference type="ARBA" id="ARBA00022771"/>
    </source>
</evidence>
<evidence type="ECO:0000256" key="4">
    <source>
        <dbReference type="ARBA" id="ARBA00022833"/>
    </source>
</evidence>
<keyword evidence="9" id="KW-0175">Coiled coil</keyword>
<dbReference type="Gene3D" id="3.30.50.10">
    <property type="entry name" value="Erythroid Transcription Factor GATA-1, subunit A"/>
    <property type="match status" value="1"/>
</dbReference>
<name>A0A9P6YHC5_RHIOR</name>
<evidence type="ECO:0000313" key="13">
    <source>
        <dbReference type="Proteomes" id="UP000717996"/>
    </source>
</evidence>
<dbReference type="OrthoDB" id="515401at2759"/>
<dbReference type="AlphaFoldDB" id="A0A9P6YHC5"/>
<evidence type="ECO:0000256" key="2">
    <source>
        <dbReference type="ARBA" id="ARBA00022723"/>
    </source>
</evidence>
<sequence length="226" mass="25139">MQTEHECQGCRQCNRLISPIIKCYNCETTTTPLWRRDDLGNTICNACGLYYKLHQVQRPVTMKRNSIKRRKRFNPLIQQHKVHQTKSNEPSSSSLLSNTVLEPTNFQEILKSRRDKLQAELDQITQLLSKSTEILNIIESIASLTKREPSSSHHNSNLLASLLMLNMASSNNNNNTHKTTIPSLSETIPSLYSTPPPPSSGATSNSGNSSSSSHSTSSCSTHPSCT</sequence>
<dbReference type="InterPro" id="IPR000679">
    <property type="entry name" value="Znf_GATA"/>
</dbReference>
<feature type="compositionally biased region" description="Low complexity" evidence="10">
    <location>
        <begin position="200"/>
        <end position="226"/>
    </location>
</feature>
<dbReference type="GO" id="GO:0005634">
    <property type="term" value="C:nucleus"/>
    <property type="evidence" value="ECO:0007669"/>
    <property type="project" value="UniProtKB-SubCell"/>
</dbReference>
<evidence type="ECO:0000256" key="8">
    <source>
        <dbReference type="PROSITE-ProRule" id="PRU00094"/>
    </source>
</evidence>
<accession>A0A9P6YHC5</accession>
<evidence type="ECO:0000313" key="12">
    <source>
        <dbReference type="EMBL" id="KAG1547955.1"/>
    </source>
</evidence>
<dbReference type="GO" id="GO:0045944">
    <property type="term" value="P:positive regulation of transcription by RNA polymerase II"/>
    <property type="evidence" value="ECO:0007669"/>
    <property type="project" value="TreeGrafter"/>
</dbReference>
<dbReference type="EMBL" id="JAANIT010000415">
    <property type="protein sequence ID" value="KAG1547955.1"/>
    <property type="molecule type" value="Genomic_DNA"/>
</dbReference>
<dbReference type="PROSITE" id="PS50114">
    <property type="entry name" value="GATA_ZN_FINGER_2"/>
    <property type="match status" value="1"/>
</dbReference>
<keyword evidence="6" id="KW-0804">Transcription</keyword>
<comment type="caution">
    <text evidence="12">The sequence shown here is derived from an EMBL/GenBank/DDBJ whole genome shotgun (WGS) entry which is preliminary data.</text>
</comment>
<keyword evidence="4" id="KW-0862">Zinc</keyword>
<dbReference type="GO" id="GO:0000978">
    <property type="term" value="F:RNA polymerase II cis-regulatory region sequence-specific DNA binding"/>
    <property type="evidence" value="ECO:0007669"/>
    <property type="project" value="TreeGrafter"/>
</dbReference>
<keyword evidence="7" id="KW-0539">Nucleus</keyword>
<dbReference type="InterPro" id="IPR013088">
    <property type="entry name" value="Znf_NHR/GATA"/>
</dbReference>
<evidence type="ECO:0000256" key="6">
    <source>
        <dbReference type="ARBA" id="ARBA00023163"/>
    </source>
</evidence>
<proteinExistence type="predicted"/>
<feature type="coiled-coil region" evidence="9">
    <location>
        <begin position="107"/>
        <end position="134"/>
    </location>
</feature>
<feature type="compositionally biased region" description="Polar residues" evidence="10">
    <location>
        <begin position="176"/>
        <end position="188"/>
    </location>
</feature>
<comment type="subcellular location">
    <subcellularLocation>
        <location evidence="1">Nucleus</location>
    </subcellularLocation>
</comment>
<organism evidence="12 13">
    <name type="scientific">Rhizopus oryzae</name>
    <name type="common">Mucormycosis agent</name>
    <name type="synonym">Rhizopus arrhizus var. delemar</name>
    <dbReference type="NCBI Taxonomy" id="64495"/>
    <lineage>
        <taxon>Eukaryota</taxon>
        <taxon>Fungi</taxon>
        <taxon>Fungi incertae sedis</taxon>
        <taxon>Mucoromycota</taxon>
        <taxon>Mucoromycotina</taxon>
        <taxon>Mucoromycetes</taxon>
        <taxon>Mucorales</taxon>
        <taxon>Mucorineae</taxon>
        <taxon>Rhizopodaceae</taxon>
        <taxon>Rhizopus</taxon>
    </lineage>
</organism>
<dbReference type="OMA" id="RHEQENE"/>
<gene>
    <name evidence="12" type="ORF">G6F51_003949</name>
</gene>
<dbReference type="Proteomes" id="UP000717996">
    <property type="component" value="Unassembled WGS sequence"/>
</dbReference>
<dbReference type="GO" id="GO:0000981">
    <property type="term" value="F:DNA-binding transcription factor activity, RNA polymerase II-specific"/>
    <property type="evidence" value="ECO:0007669"/>
    <property type="project" value="TreeGrafter"/>
</dbReference>
<dbReference type="GO" id="GO:0000122">
    <property type="term" value="P:negative regulation of transcription by RNA polymerase II"/>
    <property type="evidence" value="ECO:0007669"/>
    <property type="project" value="TreeGrafter"/>
</dbReference>
<dbReference type="SMART" id="SM00401">
    <property type="entry name" value="ZnF_GATA"/>
    <property type="match status" value="1"/>
</dbReference>
<dbReference type="PROSITE" id="PS00344">
    <property type="entry name" value="GATA_ZN_FINGER_1"/>
    <property type="match status" value="1"/>
</dbReference>
<evidence type="ECO:0000256" key="10">
    <source>
        <dbReference type="SAM" id="MobiDB-lite"/>
    </source>
</evidence>
<feature type="domain" description="GATA-type" evidence="11">
    <location>
        <begin position="17"/>
        <end position="70"/>
    </location>
</feature>
<evidence type="ECO:0000256" key="1">
    <source>
        <dbReference type="ARBA" id="ARBA00004123"/>
    </source>
</evidence>
<evidence type="ECO:0000256" key="5">
    <source>
        <dbReference type="ARBA" id="ARBA00023015"/>
    </source>
</evidence>
<protein>
    <recommendedName>
        <fullName evidence="11">GATA-type domain-containing protein</fullName>
    </recommendedName>
</protein>
<dbReference type="PANTHER" id="PTHR10071:SF335">
    <property type="entry name" value="IRON-SENSING TRANSCRIPTIONAL REPRESSOR-RELATED"/>
    <property type="match status" value="1"/>
</dbReference>
<dbReference type="GO" id="GO:0008270">
    <property type="term" value="F:zinc ion binding"/>
    <property type="evidence" value="ECO:0007669"/>
    <property type="project" value="UniProtKB-KW"/>
</dbReference>
<dbReference type="Pfam" id="PF00320">
    <property type="entry name" value="GATA"/>
    <property type="match status" value="1"/>
</dbReference>